<feature type="region of interest" description="Disordered" evidence="1">
    <location>
        <begin position="25"/>
        <end position="46"/>
    </location>
</feature>
<name>A0A1I1WZ97_9GAMM</name>
<protein>
    <submittedName>
        <fullName evidence="2">Uncharacterized protein</fullName>
    </submittedName>
</protein>
<feature type="compositionally biased region" description="Basic residues" evidence="1">
    <location>
        <begin position="37"/>
        <end position="46"/>
    </location>
</feature>
<organism evidence="2 3">
    <name type="scientific">Dyella marensis</name>
    <dbReference type="NCBI Taxonomy" id="500610"/>
    <lineage>
        <taxon>Bacteria</taxon>
        <taxon>Pseudomonadati</taxon>
        <taxon>Pseudomonadota</taxon>
        <taxon>Gammaproteobacteria</taxon>
        <taxon>Lysobacterales</taxon>
        <taxon>Rhodanobacteraceae</taxon>
        <taxon>Dyella</taxon>
    </lineage>
</organism>
<dbReference type="Proteomes" id="UP000199477">
    <property type="component" value="Unassembled WGS sequence"/>
</dbReference>
<evidence type="ECO:0000256" key="1">
    <source>
        <dbReference type="SAM" id="MobiDB-lite"/>
    </source>
</evidence>
<proteinExistence type="predicted"/>
<gene>
    <name evidence="2" type="ORF">SAMN02799615_00067</name>
</gene>
<reference evidence="3" key="1">
    <citation type="submission" date="2016-10" db="EMBL/GenBank/DDBJ databases">
        <authorList>
            <person name="Varghese N."/>
            <person name="Submissions S."/>
        </authorList>
    </citation>
    <scope>NUCLEOTIDE SEQUENCE [LARGE SCALE GENOMIC DNA]</scope>
    <source>
        <strain evidence="3">UNC178MFTsu3.1</strain>
    </source>
</reference>
<accession>A0A1I1WZ97</accession>
<evidence type="ECO:0000313" key="2">
    <source>
        <dbReference type="EMBL" id="SFE00399.1"/>
    </source>
</evidence>
<dbReference type="STRING" id="500610.SAMN02799615_00067"/>
<dbReference type="AlphaFoldDB" id="A0A1I1WZ97"/>
<dbReference type="EMBL" id="FONH01000001">
    <property type="protein sequence ID" value="SFE00399.1"/>
    <property type="molecule type" value="Genomic_DNA"/>
</dbReference>
<evidence type="ECO:0000313" key="3">
    <source>
        <dbReference type="Proteomes" id="UP000199477"/>
    </source>
</evidence>
<sequence>MTGEGAGRFYNEWLIAGQMVCRESSGEQVGAGSVQRKPGRFQHREQ</sequence>
<keyword evidence="3" id="KW-1185">Reference proteome</keyword>